<evidence type="ECO:0000256" key="15">
    <source>
        <dbReference type="RuleBase" id="RU004171"/>
    </source>
</evidence>
<feature type="domain" description="Aspartate/homoserine dehydrogenase NAD-binding" evidence="17">
    <location>
        <begin position="7"/>
        <end position="123"/>
    </location>
</feature>
<evidence type="ECO:0000256" key="3">
    <source>
        <dbReference type="ARBA" id="ARBA00006753"/>
    </source>
</evidence>
<dbReference type="GO" id="GO:0009088">
    <property type="term" value="P:threonine biosynthetic process"/>
    <property type="evidence" value="ECO:0007669"/>
    <property type="project" value="UniProtKB-KW"/>
</dbReference>
<dbReference type="Gene3D" id="3.40.50.720">
    <property type="entry name" value="NAD(P)-binding Rossmann-like Domain"/>
    <property type="match status" value="1"/>
</dbReference>
<dbReference type="AlphaFoldDB" id="A0A926EHG5"/>
<comment type="similarity">
    <text evidence="3 15">Belongs to the homoserine dehydrogenase family.</text>
</comment>
<dbReference type="Gene3D" id="3.30.360.10">
    <property type="entry name" value="Dihydrodipicolinate Reductase, domain 2"/>
    <property type="match status" value="1"/>
</dbReference>
<dbReference type="EC" id="1.1.1.3" evidence="4 14"/>
<keyword evidence="10 14" id="KW-0486">Methionine biosynthesis</keyword>
<comment type="caution">
    <text evidence="18">The sequence shown here is derived from an EMBL/GenBank/DDBJ whole genome shotgun (WGS) entry which is preliminary data.</text>
</comment>
<gene>
    <name evidence="18" type="ORF">H8718_12915</name>
</gene>
<evidence type="ECO:0000259" key="16">
    <source>
        <dbReference type="Pfam" id="PF00742"/>
    </source>
</evidence>
<protein>
    <recommendedName>
        <fullName evidence="5 14">Homoserine dehydrogenase</fullName>
        <ecNumber evidence="4 14">1.1.1.3</ecNumber>
    </recommendedName>
</protein>
<evidence type="ECO:0000256" key="5">
    <source>
        <dbReference type="ARBA" id="ARBA00013376"/>
    </source>
</evidence>
<evidence type="ECO:0000256" key="11">
    <source>
        <dbReference type="ARBA" id="ARBA00048841"/>
    </source>
</evidence>
<evidence type="ECO:0000256" key="4">
    <source>
        <dbReference type="ARBA" id="ARBA00013213"/>
    </source>
</evidence>
<dbReference type="InterPro" id="IPR005106">
    <property type="entry name" value="Asp/hSer_DH_NAD-bd"/>
</dbReference>
<dbReference type="EMBL" id="JACRSY010000021">
    <property type="protein sequence ID" value="MBC8580429.1"/>
    <property type="molecule type" value="Genomic_DNA"/>
</dbReference>
<evidence type="ECO:0000259" key="17">
    <source>
        <dbReference type="Pfam" id="PF03447"/>
    </source>
</evidence>
<keyword evidence="9" id="KW-0915">Sodium</keyword>
<dbReference type="InterPro" id="IPR016204">
    <property type="entry name" value="HDH"/>
</dbReference>
<dbReference type="RefSeq" id="WP_249333217.1">
    <property type="nucleotide sequence ID" value="NZ_JACRSY010000021.1"/>
</dbReference>
<dbReference type="InterPro" id="IPR019811">
    <property type="entry name" value="HDH_CS"/>
</dbReference>
<evidence type="ECO:0000256" key="14">
    <source>
        <dbReference type="RuleBase" id="RU000579"/>
    </source>
</evidence>
<keyword evidence="13 14" id="KW-0521">NADP</keyword>
<evidence type="ECO:0000256" key="6">
    <source>
        <dbReference type="ARBA" id="ARBA00022605"/>
    </source>
</evidence>
<accession>A0A926EHG5</accession>
<evidence type="ECO:0000256" key="2">
    <source>
        <dbReference type="ARBA" id="ARBA00005062"/>
    </source>
</evidence>
<name>A0A926EHG5_9FIRM</name>
<evidence type="ECO:0000256" key="9">
    <source>
        <dbReference type="ARBA" id="ARBA00023053"/>
    </source>
</evidence>
<evidence type="ECO:0000256" key="10">
    <source>
        <dbReference type="ARBA" id="ARBA00023167"/>
    </source>
</evidence>
<evidence type="ECO:0000256" key="12">
    <source>
        <dbReference type="PIRSR" id="PIRSR000098-1"/>
    </source>
</evidence>
<evidence type="ECO:0000256" key="1">
    <source>
        <dbReference type="ARBA" id="ARBA00005056"/>
    </source>
</evidence>
<dbReference type="PROSITE" id="PS01042">
    <property type="entry name" value="HOMOSER_DHGENASE"/>
    <property type="match status" value="1"/>
</dbReference>
<evidence type="ECO:0000256" key="8">
    <source>
        <dbReference type="ARBA" id="ARBA00023002"/>
    </source>
</evidence>
<dbReference type="SUPFAM" id="SSF55347">
    <property type="entry name" value="Glyceraldehyde-3-phosphate dehydrogenase-like, C-terminal domain"/>
    <property type="match status" value="1"/>
</dbReference>
<feature type="domain" description="Homoserine dehydrogenase catalytic" evidence="16">
    <location>
        <begin position="131"/>
        <end position="309"/>
    </location>
</feature>
<dbReference type="PIRSF" id="PIRSF000098">
    <property type="entry name" value="Homoser_dehydrog"/>
    <property type="match status" value="1"/>
</dbReference>
<dbReference type="InterPro" id="IPR036291">
    <property type="entry name" value="NAD(P)-bd_dom_sf"/>
</dbReference>
<reference evidence="18" key="1">
    <citation type="submission" date="2020-08" db="EMBL/GenBank/DDBJ databases">
        <title>Genome public.</title>
        <authorList>
            <person name="Liu C."/>
            <person name="Sun Q."/>
        </authorList>
    </citation>
    <scope>NUCLEOTIDE SEQUENCE</scope>
    <source>
        <strain evidence="18">NSJ-12</strain>
    </source>
</reference>
<dbReference type="Proteomes" id="UP000655830">
    <property type="component" value="Unassembled WGS sequence"/>
</dbReference>
<evidence type="ECO:0000256" key="7">
    <source>
        <dbReference type="ARBA" id="ARBA00022697"/>
    </source>
</evidence>
<dbReference type="GO" id="GO:0050661">
    <property type="term" value="F:NADP binding"/>
    <property type="evidence" value="ECO:0007669"/>
    <property type="project" value="InterPro"/>
</dbReference>
<keyword evidence="6 14" id="KW-0028">Amino-acid biosynthesis</keyword>
<dbReference type="PANTHER" id="PTHR43331:SF1">
    <property type="entry name" value="HOMOSERINE DEHYDROGENASE"/>
    <property type="match status" value="1"/>
</dbReference>
<feature type="active site" description="Proton donor" evidence="12">
    <location>
        <position position="199"/>
    </location>
</feature>
<feature type="binding site" evidence="13">
    <location>
        <position position="184"/>
    </location>
    <ligand>
        <name>L-homoserine</name>
        <dbReference type="ChEBI" id="CHEBI:57476"/>
    </ligand>
</feature>
<comment type="pathway">
    <text evidence="2 14">Amino-acid biosynthesis; L-methionine biosynthesis via de novo pathway; L-homoserine from L-aspartate: step 3/3.</text>
</comment>
<dbReference type="SUPFAM" id="SSF51735">
    <property type="entry name" value="NAD(P)-binding Rossmann-fold domains"/>
    <property type="match status" value="1"/>
</dbReference>
<keyword evidence="8 14" id="KW-0560">Oxidoreductase</keyword>
<dbReference type="InterPro" id="IPR001342">
    <property type="entry name" value="HDH_cat"/>
</dbReference>
<keyword evidence="7 14" id="KW-0791">Threonine biosynthesis</keyword>
<sequence>MKIAVLGYGTVGSGVVEVLMTNAESIAKKAATPLDVKYILDLRDFDESPFKEKFVKDINLILNDEEVDIIAEAMGGIHPAYDFVRGALEKGKSVVTSNKELVAAYGPELLEIAKENHCNFLFEASVGGGIPIIRPLNSALTADEIYEITGILNGTTNFILTKMKVEGRTFEDVLKEAQELGYAEKNPEADVEGHDACRKIAILASLALGEYVDYKDIDTQGITKIKKEDMEYASHMGYSIKLLASCKREAEGIYASVKPMMIPNHHPLAPVSDVFNAVLVKGNMVGDVMFYGRGAGKLPTASAVVADIIDAAKHKDTNIMCFWSREKLEIQSNENEHAQYFVRLKGDPIYIKAIVEEVFKDTQSVAALAPNEYAFITACETLKSLQEKLGQLKDVEVMSKICIKK</sequence>
<feature type="binding site" evidence="13">
    <location>
        <begin position="6"/>
        <end position="13"/>
    </location>
    <ligand>
        <name>NADP(+)</name>
        <dbReference type="ChEBI" id="CHEBI:58349"/>
    </ligand>
</feature>
<dbReference type="FunFam" id="3.30.360.10:FF:000005">
    <property type="entry name" value="Homoserine dehydrogenase"/>
    <property type="match status" value="1"/>
</dbReference>
<comment type="pathway">
    <text evidence="1 14">Amino-acid biosynthesis; L-threonine biosynthesis; L-threonine from L-aspartate: step 3/5.</text>
</comment>
<evidence type="ECO:0000313" key="18">
    <source>
        <dbReference type="EMBL" id="MBC8580429.1"/>
    </source>
</evidence>
<dbReference type="GO" id="GO:0009086">
    <property type="term" value="P:methionine biosynthetic process"/>
    <property type="evidence" value="ECO:0007669"/>
    <property type="project" value="UniProtKB-KW"/>
</dbReference>
<feature type="binding site" evidence="13">
    <location>
        <position position="99"/>
    </location>
    <ligand>
        <name>NADPH</name>
        <dbReference type="ChEBI" id="CHEBI:57783"/>
    </ligand>
</feature>
<dbReference type="NCBIfam" id="NF004976">
    <property type="entry name" value="PRK06349.1"/>
    <property type="match status" value="1"/>
</dbReference>
<keyword evidence="19" id="KW-1185">Reference proteome</keyword>
<evidence type="ECO:0000256" key="13">
    <source>
        <dbReference type="PIRSR" id="PIRSR000098-2"/>
    </source>
</evidence>
<dbReference type="GO" id="GO:0004412">
    <property type="term" value="F:homoserine dehydrogenase activity"/>
    <property type="evidence" value="ECO:0007669"/>
    <property type="project" value="UniProtKB-EC"/>
</dbReference>
<dbReference type="PANTHER" id="PTHR43331">
    <property type="entry name" value="HOMOSERINE DEHYDROGENASE"/>
    <property type="match status" value="1"/>
</dbReference>
<evidence type="ECO:0000313" key="19">
    <source>
        <dbReference type="Proteomes" id="UP000655830"/>
    </source>
</evidence>
<proteinExistence type="inferred from homology"/>
<dbReference type="Pfam" id="PF00742">
    <property type="entry name" value="Homoserine_dh"/>
    <property type="match status" value="1"/>
</dbReference>
<dbReference type="Gene3D" id="3.30.70.260">
    <property type="match status" value="1"/>
</dbReference>
<organism evidence="18 19">
    <name type="scientific">Zhenhengia yiwuensis</name>
    <dbReference type="NCBI Taxonomy" id="2763666"/>
    <lineage>
        <taxon>Bacteria</taxon>
        <taxon>Bacillati</taxon>
        <taxon>Bacillota</taxon>
        <taxon>Clostridia</taxon>
        <taxon>Lachnospirales</taxon>
        <taxon>Lachnospiraceae</taxon>
        <taxon>Zhenhengia</taxon>
    </lineage>
</organism>
<dbReference type="Pfam" id="PF03447">
    <property type="entry name" value="NAD_binding_3"/>
    <property type="match status" value="1"/>
</dbReference>
<comment type="catalytic activity">
    <reaction evidence="11">
        <text>L-homoserine + NADP(+) = L-aspartate 4-semialdehyde + NADPH + H(+)</text>
        <dbReference type="Rhea" id="RHEA:15761"/>
        <dbReference type="ChEBI" id="CHEBI:15378"/>
        <dbReference type="ChEBI" id="CHEBI:57476"/>
        <dbReference type="ChEBI" id="CHEBI:57783"/>
        <dbReference type="ChEBI" id="CHEBI:58349"/>
        <dbReference type="ChEBI" id="CHEBI:537519"/>
        <dbReference type="EC" id="1.1.1.3"/>
    </reaction>
    <physiologicalReaction direction="right-to-left" evidence="11">
        <dbReference type="Rhea" id="RHEA:15763"/>
    </physiologicalReaction>
</comment>